<evidence type="ECO:0000256" key="7">
    <source>
        <dbReference type="ARBA" id="ARBA00023034"/>
    </source>
</evidence>
<dbReference type="PROSITE" id="PS51072">
    <property type="entry name" value="MHD"/>
    <property type="match status" value="1"/>
</dbReference>
<proteinExistence type="inferred from homology"/>
<evidence type="ECO:0000259" key="13">
    <source>
        <dbReference type="PROSITE" id="PS51072"/>
    </source>
</evidence>
<dbReference type="InterPro" id="IPR028565">
    <property type="entry name" value="MHD"/>
</dbReference>
<dbReference type="CDD" id="cd09254">
    <property type="entry name" value="AP_delta-COPI_MHD"/>
    <property type="match status" value="1"/>
</dbReference>
<evidence type="ECO:0000256" key="5">
    <source>
        <dbReference type="ARBA" id="ARBA00022892"/>
    </source>
</evidence>
<reference evidence="15" key="1">
    <citation type="journal article" date="2018" name="Nat. Microbiol.">
        <title>Leveraging single-cell genomics to expand the fungal tree of life.</title>
        <authorList>
            <person name="Ahrendt S.R."/>
            <person name="Quandt C.A."/>
            <person name="Ciobanu D."/>
            <person name="Clum A."/>
            <person name="Salamov A."/>
            <person name="Andreopoulos B."/>
            <person name="Cheng J.F."/>
            <person name="Woyke T."/>
            <person name="Pelin A."/>
            <person name="Henrissat B."/>
            <person name="Reynolds N.K."/>
            <person name="Benny G.L."/>
            <person name="Smith M.E."/>
            <person name="James T.Y."/>
            <person name="Grigoriev I.V."/>
        </authorList>
    </citation>
    <scope>NUCLEOTIDE SEQUENCE [LARGE SCALE GENOMIC DNA]</scope>
</reference>
<comment type="subcellular location">
    <subcellularLocation>
        <location evidence="10 11">Cytoplasm</location>
    </subcellularLocation>
    <subcellularLocation>
        <location evidence="10 11">Cytoplasmic vesicle</location>
        <location evidence="10 11">COPI-coated vesicle membrane</location>
        <topology evidence="10 11">Peripheral membrane protein</topology>
        <orientation evidence="10 11">Cytoplasmic side</orientation>
    </subcellularLocation>
    <subcellularLocation>
        <location evidence="10 11">Golgi apparatus membrane</location>
        <topology evidence="10 11">Peripheral membrane protein</topology>
        <orientation evidence="10 11">Cytoplasmic side</orientation>
    </subcellularLocation>
</comment>
<keyword evidence="9 10" id="KW-0968">Cytoplasmic vesicle</keyword>
<evidence type="ECO:0000313" key="15">
    <source>
        <dbReference type="Proteomes" id="UP000269721"/>
    </source>
</evidence>
<evidence type="ECO:0000256" key="10">
    <source>
        <dbReference type="RuleBase" id="RU364018"/>
    </source>
</evidence>
<keyword evidence="3 10" id="KW-0813">Transport</keyword>
<keyword evidence="7 10" id="KW-0333">Golgi apparatus</keyword>
<dbReference type="GO" id="GO:0030126">
    <property type="term" value="C:COPI vesicle coat"/>
    <property type="evidence" value="ECO:0007669"/>
    <property type="project" value="UniProtKB-UniRule"/>
</dbReference>
<dbReference type="GO" id="GO:0006888">
    <property type="term" value="P:endoplasmic reticulum to Golgi vesicle-mediated transport"/>
    <property type="evidence" value="ECO:0007669"/>
    <property type="project" value="TreeGrafter"/>
</dbReference>
<dbReference type="PANTHER" id="PTHR10121:SF0">
    <property type="entry name" value="COATOMER SUBUNIT DELTA"/>
    <property type="match status" value="1"/>
</dbReference>
<feature type="region of interest" description="Disordered" evidence="12">
    <location>
        <begin position="1"/>
        <end position="20"/>
    </location>
</feature>
<dbReference type="OrthoDB" id="10266042at2759"/>
<dbReference type="GO" id="GO:0000139">
    <property type="term" value="C:Golgi membrane"/>
    <property type="evidence" value="ECO:0007669"/>
    <property type="project" value="UniProtKB-SubCell"/>
</dbReference>
<evidence type="ECO:0000313" key="14">
    <source>
        <dbReference type="EMBL" id="RKO87376.1"/>
    </source>
</evidence>
<evidence type="ECO:0000256" key="9">
    <source>
        <dbReference type="ARBA" id="ARBA00023329"/>
    </source>
</evidence>
<organism evidence="14 15">
    <name type="scientific">Blyttiomyces helicus</name>
    <dbReference type="NCBI Taxonomy" id="388810"/>
    <lineage>
        <taxon>Eukaryota</taxon>
        <taxon>Fungi</taxon>
        <taxon>Fungi incertae sedis</taxon>
        <taxon>Chytridiomycota</taxon>
        <taxon>Chytridiomycota incertae sedis</taxon>
        <taxon>Chytridiomycetes</taxon>
        <taxon>Chytridiomycetes incertae sedis</taxon>
        <taxon>Blyttiomyces</taxon>
    </lineage>
</organism>
<evidence type="ECO:0000256" key="8">
    <source>
        <dbReference type="ARBA" id="ARBA00023136"/>
    </source>
</evidence>
<dbReference type="InterPro" id="IPR036168">
    <property type="entry name" value="AP2_Mu_C_sf"/>
</dbReference>
<evidence type="ECO:0000256" key="2">
    <source>
        <dbReference type="ARBA" id="ARBA00011775"/>
    </source>
</evidence>
<keyword evidence="4 10" id="KW-0963">Cytoplasm</keyword>
<dbReference type="GO" id="GO:0015031">
    <property type="term" value="P:protein transport"/>
    <property type="evidence" value="ECO:0007669"/>
    <property type="project" value="UniProtKB-KW"/>
</dbReference>
<comment type="function">
    <text evidence="10">The coatomer is a cytosolic protein complex that binds to dilysine motifs and reversibly associates with Golgi non-clathrin-coated vesicles, which further mediate biosynthetic protein transport from the ER, via the Golgi up to the trans Golgi network. Coatomer complex is required for budding from Golgi membranes, and is essential for the retrograde Golgi-to-ER transport of dilysine-tagged proteins.</text>
</comment>
<evidence type="ECO:0000256" key="12">
    <source>
        <dbReference type="SAM" id="MobiDB-lite"/>
    </source>
</evidence>
<dbReference type="InterPro" id="IPR027059">
    <property type="entry name" value="Coatomer_dsu"/>
</dbReference>
<dbReference type="EMBL" id="KZ997465">
    <property type="protein sequence ID" value="RKO87376.1"/>
    <property type="molecule type" value="Genomic_DNA"/>
</dbReference>
<gene>
    <name evidence="14" type="ORF">BDK51DRAFT_44923</name>
</gene>
<dbReference type="Pfam" id="PF00928">
    <property type="entry name" value="Adap_comp_sub"/>
    <property type="match status" value="1"/>
</dbReference>
<dbReference type="GO" id="GO:0051645">
    <property type="term" value="P:Golgi localization"/>
    <property type="evidence" value="ECO:0007669"/>
    <property type="project" value="TreeGrafter"/>
</dbReference>
<keyword evidence="5 10" id="KW-0931">ER-Golgi transport</keyword>
<dbReference type="GO" id="GO:0006890">
    <property type="term" value="P:retrograde vesicle-mediated transport, Golgi to endoplasmic reticulum"/>
    <property type="evidence" value="ECO:0007669"/>
    <property type="project" value="UniProtKB-UniRule"/>
</dbReference>
<dbReference type="Gene3D" id="2.60.40.1170">
    <property type="entry name" value="Mu homology domain, subdomain B"/>
    <property type="match status" value="2"/>
</dbReference>
<feature type="domain" description="MHD" evidence="13">
    <location>
        <begin position="56"/>
        <end position="296"/>
    </location>
</feature>
<dbReference type="Proteomes" id="UP000269721">
    <property type="component" value="Unassembled WGS sequence"/>
</dbReference>
<dbReference type="PANTHER" id="PTHR10121">
    <property type="entry name" value="COATOMER SUBUNIT DELTA"/>
    <property type="match status" value="1"/>
</dbReference>
<evidence type="ECO:0000256" key="4">
    <source>
        <dbReference type="ARBA" id="ARBA00022490"/>
    </source>
</evidence>
<dbReference type="AlphaFoldDB" id="A0A4P9WAV4"/>
<keyword evidence="15" id="KW-1185">Reference proteome</keyword>
<dbReference type="SUPFAM" id="SSF49447">
    <property type="entry name" value="Second domain of Mu2 adaptin subunit (ap50) of ap2 adaptor"/>
    <property type="match status" value="1"/>
</dbReference>
<evidence type="ECO:0000256" key="11">
    <source>
        <dbReference type="RuleBase" id="RU366052"/>
    </source>
</evidence>
<comment type="similarity">
    <text evidence="1 10">Belongs to the adaptor complexes medium subunit family. Delta-COP subfamily.</text>
</comment>
<protein>
    <recommendedName>
        <fullName evidence="10">Coatomer subunit delta</fullName>
    </recommendedName>
</protein>
<name>A0A4P9WAV4_9FUNG</name>
<accession>A0A4P9WAV4</accession>
<comment type="subunit">
    <text evidence="2 10">Oligomeric complex that consists of at least the alpha, beta, beta', gamma, delta, epsilon and zeta subunits.</text>
</comment>
<sequence length="296" mass="32336">MLPRPAAAPSRGKGMQLGRKQADSVMIETIKADEGIVEASTPLSAGATSTTPAAQTESVHLTIEEKISVTANRDGGLQSMEVNGSMTLRTVDPNRAHLKVAMKVIEDPNVQFKTHPNVDRQLFSERGVLALKNATRPFPVNQSLGILKWRFMSKDENAIPLAINCWPSPSGTGSCDVNIEYELQNSRLELRDVIVSVPFPGSTPPTIGDVEGHYQIDRQHRTIEWQMPIIDQSNRSGVLEFSVQSEDVGGFFPIKVSFTSARPYCDLEVLDVTNLEGAPVPFSKEGALSTEEYCVA</sequence>
<dbReference type="FunFam" id="2.60.40.1170:FF:000007">
    <property type="entry name" value="Coatomer subunit delta"/>
    <property type="match status" value="1"/>
</dbReference>
<keyword evidence="6 10" id="KW-0653">Protein transport</keyword>
<evidence type="ECO:0000256" key="3">
    <source>
        <dbReference type="ARBA" id="ARBA00022448"/>
    </source>
</evidence>
<evidence type="ECO:0000256" key="6">
    <source>
        <dbReference type="ARBA" id="ARBA00022927"/>
    </source>
</evidence>
<evidence type="ECO:0000256" key="1">
    <source>
        <dbReference type="ARBA" id="ARBA00010516"/>
    </source>
</evidence>
<keyword evidence="8 10" id="KW-0472">Membrane</keyword>